<feature type="compositionally biased region" description="Basic residues" evidence="1">
    <location>
        <begin position="639"/>
        <end position="648"/>
    </location>
</feature>
<dbReference type="AlphaFoldDB" id="A0A2N9H4P5"/>
<protein>
    <recommendedName>
        <fullName evidence="2">Aminotransferase-like plant mobile domain-containing protein</fullName>
    </recommendedName>
</protein>
<dbReference type="InterPro" id="IPR019557">
    <property type="entry name" value="AminoTfrase-like_pln_mobile"/>
</dbReference>
<dbReference type="Pfam" id="PF10536">
    <property type="entry name" value="PMD"/>
    <property type="match status" value="1"/>
</dbReference>
<evidence type="ECO:0000256" key="1">
    <source>
        <dbReference type="SAM" id="MobiDB-lite"/>
    </source>
</evidence>
<feature type="region of interest" description="Disordered" evidence="1">
    <location>
        <begin position="823"/>
        <end position="873"/>
    </location>
</feature>
<dbReference type="GO" id="GO:0010073">
    <property type="term" value="P:meristem maintenance"/>
    <property type="evidence" value="ECO:0007669"/>
    <property type="project" value="InterPro"/>
</dbReference>
<sequence length="1271" mass="138198">MAWAPPAADMQLASVSDFLGPTDELFLAIQIEERTCGTFSGEGGPSTAGGTAARGSEDISGSSDSVLGSPEPHGDILGRPTVDPWYRSGERFPSVPVSLQPPPADWEWLVIREDAVADVCSRAIEWADWIDSELADREFCDWLEQAGVLRSIRILRCSNMYCDTEALRQLMWRWCPSTHTFFFAHGEMTATLEDIENRWLLPILGDQDPAELELSPKESKIEAVLADYIGRKNIALGTQAARFNPWMEHFNRVEYPLTRRAAFVAYWLSKCVFGEHPAYAIKPLYFPLAVRIAARVCFPLAPLLLGQLYIQLDLLHAEELVGESCHIVATAFNSSIVHMFLWEHALEYIIKGRKPYKARKKFASMPKAVAAHVGDFQGDVPTVYRWVVMSGFRDVEAQDYTLIVGDVRSLTYLSATNAGWLPILSSDGFQFTAYSAHRVRRQFGFDQEIPTVMGVVAGEIPTINPFLKNRAFAYWSGVVPRFRNSGRGDISQLLESYASPLPHPRLFVATNTMTTYANRQSLDYAVWYHEDSQWVIYDNHHPPLWLRDHPHISAPRKVPSSRGRKIAFAGTSTTKGKQSSKSKKREAPSKGSPTQASKQRKTNAAKGSKEVLVLKTAIQSPSPAGESSAQGVSAPVSKKPARKTRAGKRTFVPPAFPSVPSSIAARVAARKSSRSVVYSEKRSKQQADTVSRVPIEIPDDLSSSSSSSSDRDDPSGAAAEEVESEDTEIAAAKTVSGADDFAVEASSADIGTTSSTSSGEEGMVSRTNAEEEEVSMDELRAAEAAFDSDSTASAGKPKSAKGTVEEHTTVEVVTSAERVVETTPIAITSSGGTVQGDPSGSGSHVEPSLLDSSPSTRHYVRRPRRGSIVSTDSKRTISAAVRVPIPPSPLHESGGTAPTPIIKAAAVSAAAIVQENEIAPAAVGEVPGNEEVTAHIPDAPEGNNIVDSIPINENLVIGTDSGIDMVQVEHVEVAASEDPVQADVILGSDVPVIEEELAQDPVDGIDMADAHDSYDEVLAKTEDHVAGAQAADMEVTAPVTAHASLIETAGSGNEAVAEEERRHQTAAVESAIRGQPGLLSAARSAIPRTSVLADMDAFFLEFDRMSFSSRHAEHFWTFDDVKVDFEVFRVPQGGIRFLKTLWEKYGSCSSYFRLSVHVGSSMLTLLCCVLAHMEHTRLEDITEVHILEWKAVVQEAIEGGFRFGFILDYLRRLACGIFSRRVLAELRAVEAHVAALRDALNVVAPNPWDLASARRAFVESDVGSALHDLLA</sequence>
<name>A0A2N9H4P5_FAGSY</name>
<organism evidence="3">
    <name type="scientific">Fagus sylvatica</name>
    <name type="common">Beechnut</name>
    <dbReference type="NCBI Taxonomy" id="28930"/>
    <lineage>
        <taxon>Eukaryota</taxon>
        <taxon>Viridiplantae</taxon>
        <taxon>Streptophyta</taxon>
        <taxon>Embryophyta</taxon>
        <taxon>Tracheophyta</taxon>
        <taxon>Spermatophyta</taxon>
        <taxon>Magnoliopsida</taxon>
        <taxon>eudicotyledons</taxon>
        <taxon>Gunneridae</taxon>
        <taxon>Pentapetalae</taxon>
        <taxon>rosids</taxon>
        <taxon>fabids</taxon>
        <taxon>Fagales</taxon>
        <taxon>Fagaceae</taxon>
        <taxon>Fagus</taxon>
    </lineage>
</organism>
<feature type="compositionally biased region" description="Polar residues" evidence="1">
    <location>
        <begin position="825"/>
        <end position="842"/>
    </location>
</feature>
<evidence type="ECO:0000313" key="3">
    <source>
        <dbReference type="EMBL" id="SPD06895.1"/>
    </source>
</evidence>
<feature type="compositionally biased region" description="Polar residues" evidence="1">
    <location>
        <begin position="617"/>
        <end position="631"/>
    </location>
</feature>
<gene>
    <name evidence="3" type="ORF">FSB_LOCUS34777</name>
</gene>
<dbReference type="PANTHER" id="PTHR46033:SF80">
    <property type="entry name" value="PROTEIN MAIN-LIKE 2-LIKE"/>
    <property type="match status" value="1"/>
</dbReference>
<evidence type="ECO:0000259" key="2">
    <source>
        <dbReference type="Pfam" id="PF10536"/>
    </source>
</evidence>
<feature type="compositionally biased region" description="Low complexity" evidence="1">
    <location>
        <begin position="751"/>
        <end position="762"/>
    </location>
</feature>
<reference evidence="3" key="1">
    <citation type="submission" date="2018-02" db="EMBL/GenBank/DDBJ databases">
        <authorList>
            <person name="Cohen D.B."/>
            <person name="Kent A.D."/>
        </authorList>
    </citation>
    <scope>NUCLEOTIDE SEQUENCE</scope>
</reference>
<dbReference type="InterPro" id="IPR044824">
    <property type="entry name" value="MAIN-like"/>
</dbReference>
<feature type="region of interest" description="Disordered" evidence="1">
    <location>
        <begin position="554"/>
        <end position="657"/>
    </location>
</feature>
<feature type="domain" description="Aminotransferase-like plant mobile" evidence="2">
    <location>
        <begin position="155"/>
        <end position="453"/>
    </location>
</feature>
<accession>A0A2N9H4P5</accession>
<dbReference type="EMBL" id="OIVN01002846">
    <property type="protein sequence ID" value="SPD06895.1"/>
    <property type="molecule type" value="Genomic_DNA"/>
</dbReference>
<feature type="region of interest" description="Disordered" evidence="1">
    <location>
        <begin position="670"/>
        <end position="809"/>
    </location>
</feature>
<dbReference type="PANTHER" id="PTHR46033">
    <property type="entry name" value="PROTEIN MAIN-LIKE 2"/>
    <property type="match status" value="1"/>
</dbReference>
<feature type="region of interest" description="Disordered" evidence="1">
    <location>
        <begin position="37"/>
        <end position="80"/>
    </location>
</feature>
<proteinExistence type="predicted"/>